<sequence length="467" mass="52993">MKQLQALFATSATDLTLQADVKNVNSLPKTVRKVKKKNETELAVSESFAECDGDDVEAAEMVKGNMIIPLEPHKSLSTGSVQPLLFKVQESECLSLPEQHATPSNTTPTPTPTTTTKPTPTTTTTVTKEKLKKPKEKEDKTENSGKGVIKYMLSNREFIEKGWTLLPTTTIMRRMNIYKMEPANPKFDWFDRHKTQKIYYDTGEKFAEIEETGSGKWYYKNGALALDYYCAQDSNDGQRFVVYSSGENTDAGRRLPVTVLASFDYLGNGVVYDHYGNERLKYNQSEGIVFDEKIGPPGRWKWHSLNEPPVLQPVFMDNHVRSTGCLQELLRGRKHEDTGSKHKKEPNLDMLAIELEHFVKEKAEKLLLEFKPFQIKMKVLKVNDQFSLKVLDQASIYLIFRDGHTSIKLNLGMLLISNKIVDTDTADVNQVATPYDRHPPKSESIADIQITLEKARKLGKARGKRHY</sequence>
<dbReference type="AlphaFoldDB" id="A0ABD0TR12"/>
<gene>
    <name evidence="3" type="ORF">ABMA28_000098</name>
</gene>
<dbReference type="EMBL" id="JBEDNZ010000001">
    <property type="protein sequence ID" value="KAL0851789.1"/>
    <property type="molecule type" value="Genomic_DNA"/>
</dbReference>
<evidence type="ECO:0000259" key="2">
    <source>
        <dbReference type="Pfam" id="PF14977"/>
    </source>
</evidence>
<dbReference type="Pfam" id="PF14977">
    <property type="entry name" value="FAM194"/>
    <property type="match status" value="1"/>
</dbReference>
<feature type="compositionally biased region" description="Low complexity" evidence="1">
    <location>
        <begin position="102"/>
        <end position="126"/>
    </location>
</feature>
<feature type="domain" description="FAM194 C-terminal" evidence="2">
    <location>
        <begin position="194"/>
        <end position="316"/>
    </location>
</feature>
<proteinExistence type="predicted"/>
<comment type="caution">
    <text evidence="3">The sequence shown here is derived from an EMBL/GenBank/DDBJ whole genome shotgun (WGS) entry which is preliminary data.</text>
</comment>
<evidence type="ECO:0000313" key="3">
    <source>
        <dbReference type="EMBL" id="KAL0851789.1"/>
    </source>
</evidence>
<reference evidence="3 4" key="1">
    <citation type="submission" date="2024-06" db="EMBL/GenBank/DDBJ databases">
        <title>A chromosome-level genome assembly of beet webworm, Loxostege sticticalis.</title>
        <authorList>
            <person name="Zhang Y."/>
        </authorList>
    </citation>
    <scope>NUCLEOTIDE SEQUENCE [LARGE SCALE GENOMIC DNA]</scope>
    <source>
        <strain evidence="3">AQ028</strain>
        <tissue evidence="3">Male pupae</tissue>
    </source>
</reference>
<dbReference type="InterPro" id="IPR029281">
    <property type="entry name" value="FAM194_C"/>
</dbReference>
<evidence type="ECO:0000256" key="1">
    <source>
        <dbReference type="SAM" id="MobiDB-lite"/>
    </source>
</evidence>
<evidence type="ECO:0000313" key="4">
    <source>
        <dbReference type="Proteomes" id="UP001549921"/>
    </source>
</evidence>
<dbReference type="Proteomes" id="UP001549921">
    <property type="component" value="Unassembled WGS sequence"/>
</dbReference>
<protein>
    <recommendedName>
        <fullName evidence="2">FAM194 C-terminal domain-containing protein</fullName>
    </recommendedName>
</protein>
<organism evidence="3 4">
    <name type="scientific">Loxostege sticticalis</name>
    <name type="common">Beet webworm moth</name>
    <dbReference type="NCBI Taxonomy" id="481309"/>
    <lineage>
        <taxon>Eukaryota</taxon>
        <taxon>Metazoa</taxon>
        <taxon>Ecdysozoa</taxon>
        <taxon>Arthropoda</taxon>
        <taxon>Hexapoda</taxon>
        <taxon>Insecta</taxon>
        <taxon>Pterygota</taxon>
        <taxon>Neoptera</taxon>
        <taxon>Endopterygota</taxon>
        <taxon>Lepidoptera</taxon>
        <taxon>Glossata</taxon>
        <taxon>Ditrysia</taxon>
        <taxon>Pyraloidea</taxon>
        <taxon>Crambidae</taxon>
        <taxon>Pyraustinae</taxon>
        <taxon>Loxostege</taxon>
    </lineage>
</organism>
<feature type="region of interest" description="Disordered" evidence="1">
    <location>
        <begin position="98"/>
        <end position="143"/>
    </location>
</feature>
<name>A0ABD0TR12_LOXSC</name>
<accession>A0ABD0TR12</accession>